<accession>A0A495DTL8</accession>
<feature type="transmembrane region" description="Helical" evidence="2">
    <location>
        <begin position="50"/>
        <end position="69"/>
    </location>
</feature>
<proteinExistence type="predicted"/>
<keyword evidence="4" id="KW-1185">Reference proteome</keyword>
<dbReference type="RefSeq" id="WP_121068941.1">
    <property type="nucleotide sequence ID" value="NZ_RBIQ01000011.1"/>
</dbReference>
<dbReference type="EMBL" id="RBIQ01000011">
    <property type="protein sequence ID" value="RKR07758.1"/>
    <property type="molecule type" value="Genomic_DNA"/>
</dbReference>
<dbReference type="PANTHER" id="PTHR34980">
    <property type="entry name" value="INNER MEMBRANE PROTEIN-RELATED-RELATED"/>
    <property type="match status" value="1"/>
</dbReference>
<keyword evidence="2" id="KW-0812">Transmembrane</keyword>
<keyword evidence="2" id="KW-1133">Transmembrane helix</keyword>
<name>A0A495DTL8_9FLAO</name>
<comment type="caution">
    <text evidence="3">The sequence shown here is derived from an EMBL/GenBank/DDBJ whole genome shotgun (WGS) entry which is preliminary data.</text>
</comment>
<gene>
    <name evidence="3" type="ORF">CLV91_2940</name>
</gene>
<keyword evidence="2" id="KW-0472">Membrane</keyword>
<evidence type="ECO:0000256" key="1">
    <source>
        <dbReference type="SAM" id="MobiDB-lite"/>
    </source>
</evidence>
<evidence type="ECO:0000256" key="2">
    <source>
        <dbReference type="SAM" id="Phobius"/>
    </source>
</evidence>
<dbReference type="PANTHER" id="PTHR34980:SF2">
    <property type="entry name" value="INNER MEMBRANE PROTEIN YHAH-RELATED"/>
    <property type="match status" value="1"/>
</dbReference>
<evidence type="ECO:0000313" key="3">
    <source>
        <dbReference type="EMBL" id="RKR07758.1"/>
    </source>
</evidence>
<dbReference type="Pfam" id="PF05656">
    <property type="entry name" value="DUF805"/>
    <property type="match status" value="1"/>
</dbReference>
<feature type="transmembrane region" description="Helical" evidence="2">
    <location>
        <begin position="24"/>
        <end position="44"/>
    </location>
</feature>
<dbReference type="Proteomes" id="UP000269412">
    <property type="component" value="Unassembled WGS sequence"/>
</dbReference>
<dbReference type="OrthoDB" id="9812349at2"/>
<dbReference type="AlphaFoldDB" id="A0A495DTL8"/>
<dbReference type="InterPro" id="IPR008523">
    <property type="entry name" value="DUF805"/>
</dbReference>
<organism evidence="3 4">
    <name type="scientific">Maribacter vaceletii</name>
    <dbReference type="NCBI Taxonomy" id="1206816"/>
    <lineage>
        <taxon>Bacteria</taxon>
        <taxon>Pseudomonadati</taxon>
        <taxon>Bacteroidota</taxon>
        <taxon>Flavobacteriia</taxon>
        <taxon>Flavobacteriales</taxon>
        <taxon>Flavobacteriaceae</taxon>
        <taxon>Maribacter</taxon>
    </lineage>
</organism>
<protein>
    <submittedName>
        <fullName evidence="3">Uncharacterized membrane protein YhaH (DUF805 family)</fullName>
    </submittedName>
</protein>
<reference evidence="3 4" key="1">
    <citation type="submission" date="2018-10" db="EMBL/GenBank/DDBJ databases">
        <title>Genomic Encyclopedia of Archaeal and Bacterial Type Strains, Phase II (KMG-II): from individual species to whole genera.</title>
        <authorList>
            <person name="Goeker M."/>
        </authorList>
    </citation>
    <scope>NUCLEOTIDE SEQUENCE [LARGE SCALE GENOMIC DNA]</scope>
    <source>
        <strain evidence="3 4">DSM 25230</strain>
    </source>
</reference>
<sequence length="122" mass="13825">MEWFTMVLKKYAEFKGRSRRKEYWMFYLFSTIISVVLSIVDASVLGLEGFGINTLYSLGVLVPTIAVGVRRMHDVGKSGWFLLIPFYNLYLLCTNGDEGTNEYGPDPKNPDNELNEIGVSEA</sequence>
<evidence type="ECO:0000313" key="4">
    <source>
        <dbReference type="Proteomes" id="UP000269412"/>
    </source>
</evidence>
<dbReference type="GO" id="GO:0005886">
    <property type="term" value="C:plasma membrane"/>
    <property type="evidence" value="ECO:0007669"/>
    <property type="project" value="TreeGrafter"/>
</dbReference>
<feature type="region of interest" description="Disordered" evidence="1">
    <location>
        <begin position="101"/>
        <end position="122"/>
    </location>
</feature>